<dbReference type="Proteomes" id="UP000198767">
    <property type="component" value="Unassembled WGS sequence"/>
</dbReference>
<reference evidence="1 2" key="1">
    <citation type="submission" date="2016-10" db="EMBL/GenBank/DDBJ databases">
        <authorList>
            <person name="de Groot N.N."/>
        </authorList>
    </citation>
    <scope>NUCLEOTIDE SEQUENCE [LARGE SCALE GENOMIC DNA]</scope>
    <source>
        <strain evidence="1 2">U95</strain>
    </source>
</reference>
<accession>A0A1G5Q9B7</accession>
<dbReference type="Gene3D" id="3.40.50.300">
    <property type="entry name" value="P-loop containing nucleotide triphosphate hydrolases"/>
    <property type="match status" value="1"/>
</dbReference>
<name>A0A1G5Q9B7_9RHOB</name>
<evidence type="ECO:0000313" key="2">
    <source>
        <dbReference type="Proteomes" id="UP000198767"/>
    </source>
</evidence>
<dbReference type="RefSeq" id="WP_090217414.1">
    <property type="nucleotide sequence ID" value="NZ_FMWG01000003.1"/>
</dbReference>
<dbReference type="InterPro" id="IPR027417">
    <property type="entry name" value="P-loop_NTPase"/>
</dbReference>
<protein>
    <recommendedName>
        <fullName evidence="3">Gamma-glutamyl kinase</fullName>
    </recommendedName>
</protein>
<proteinExistence type="predicted"/>
<keyword evidence="2" id="KW-1185">Reference proteome</keyword>
<gene>
    <name evidence="1" type="ORF">SAMN04488118_103292</name>
</gene>
<evidence type="ECO:0008006" key="3">
    <source>
        <dbReference type="Google" id="ProtNLM"/>
    </source>
</evidence>
<dbReference type="OrthoDB" id="7687351at2"/>
<dbReference type="EMBL" id="FMWG01000003">
    <property type="protein sequence ID" value="SCZ58433.1"/>
    <property type="molecule type" value="Genomic_DNA"/>
</dbReference>
<sequence>MLVFLKENLVLLSVPKTGTTALHEALKDRADIVISNPPELKHSPVYRYNRWFRPMFSKVCDKEPELCAVVREPISWLGSWYRYRQRPLIDGQPTSTKGVSFDDFVHSYCRGKQSPYANVGSQAKFLEAQPNGCAVQHLFRYENIDAYHQFLQARLATTLDTKKTNVSPSGDLSLSMKTEALFRRKKPEEFELYNSVT</sequence>
<dbReference type="STRING" id="1156985.SAMN04488118_103292"/>
<organism evidence="1 2">
    <name type="scientific">Epibacterium ulvae</name>
    <dbReference type="NCBI Taxonomy" id="1156985"/>
    <lineage>
        <taxon>Bacteria</taxon>
        <taxon>Pseudomonadati</taxon>
        <taxon>Pseudomonadota</taxon>
        <taxon>Alphaproteobacteria</taxon>
        <taxon>Rhodobacterales</taxon>
        <taxon>Roseobacteraceae</taxon>
        <taxon>Epibacterium</taxon>
    </lineage>
</organism>
<dbReference type="AlphaFoldDB" id="A0A1G5Q9B7"/>
<evidence type="ECO:0000313" key="1">
    <source>
        <dbReference type="EMBL" id="SCZ58433.1"/>
    </source>
</evidence>
<dbReference type="SUPFAM" id="SSF52540">
    <property type="entry name" value="P-loop containing nucleoside triphosphate hydrolases"/>
    <property type="match status" value="1"/>
</dbReference>